<keyword evidence="1" id="KW-1133">Transmembrane helix</keyword>
<evidence type="ECO:0000256" key="1">
    <source>
        <dbReference type="SAM" id="Phobius"/>
    </source>
</evidence>
<dbReference type="OMA" id="WELNIVA"/>
<proteinExistence type="predicted"/>
<accession>A0A158PJH1</accession>
<dbReference type="AlphaFoldDB" id="A0A158PJH1"/>
<feature type="transmembrane region" description="Helical" evidence="1">
    <location>
        <begin position="86"/>
        <end position="113"/>
    </location>
</feature>
<dbReference type="WBParaSite" id="ACOC_0000875001-mRNA-1">
    <property type="protein sequence ID" value="ACOC_0000875001-mRNA-1"/>
    <property type="gene ID" value="ACOC_0000875001"/>
</dbReference>
<protein>
    <submittedName>
        <fullName evidence="4">Serpentine Receptor, class T</fullName>
    </submittedName>
</protein>
<evidence type="ECO:0000313" key="4">
    <source>
        <dbReference type="WBParaSite" id="ACOC_0000875001-mRNA-1"/>
    </source>
</evidence>
<dbReference type="OrthoDB" id="5904487at2759"/>
<evidence type="ECO:0000313" key="3">
    <source>
        <dbReference type="Proteomes" id="UP000267027"/>
    </source>
</evidence>
<feature type="transmembrane region" description="Helical" evidence="1">
    <location>
        <begin position="134"/>
        <end position="154"/>
    </location>
</feature>
<evidence type="ECO:0000313" key="2">
    <source>
        <dbReference type="EMBL" id="VDM60336.1"/>
    </source>
</evidence>
<keyword evidence="1" id="KW-0472">Membrane</keyword>
<keyword evidence="3" id="KW-1185">Reference proteome</keyword>
<feature type="transmembrane region" description="Helical" evidence="1">
    <location>
        <begin position="185"/>
        <end position="205"/>
    </location>
</feature>
<dbReference type="EMBL" id="UYYA01004198">
    <property type="protein sequence ID" value="VDM60336.1"/>
    <property type="molecule type" value="Genomic_DNA"/>
</dbReference>
<name>A0A158PJH1_ANGCS</name>
<dbReference type="Pfam" id="PF10321">
    <property type="entry name" value="7TM_GPCR_Srt"/>
    <property type="match status" value="1"/>
</dbReference>
<dbReference type="SUPFAM" id="SSF81321">
    <property type="entry name" value="Family A G protein-coupled receptor-like"/>
    <property type="match status" value="1"/>
</dbReference>
<feature type="transmembrane region" description="Helical" evidence="1">
    <location>
        <begin position="18"/>
        <end position="44"/>
    </location>
</feature>
<dbReference type="Proteomes" id="UP000267027">
    <property type="component" value="Unassembled WGS sequence"/>
</dbReference>
<keyword evidence="1" id="KW-0812">Transmembrane</keyword>
<feature type="transmembrane region" description="Helical" evidence="1">
    <location>
        <begin position="56"/>
        <end position="80"/>
    </location>
</feature>
<organism evidence="4">
    <name type="scientific">Angiostrongylus costaricensis</name>
    <name type="common">Nematode worm</name>
    <dbReference type="NCBI Taxonomy" id="334426"/>
    <lineage>
        <taxon>Eukaryota</taxon>
        <taxon>Metazoa</taxon>
        <taxon>Ecdysozoa</taxon>
        <taxon>Nematoda</taxon>
        <taxon>Chromadorea</taxon>
        <taxon>Rhabditida</taxon>
        <taxon>Rhabditina</taxon>
        <taxon>Rhabditomorpha</taxon>
        <taxon>Strongyloidea</taxon>
        <taxon>Metastrongylidae</taxon>
        <taxon>Angiostrongylus</taxon>
    </lineage>
</organism>
<gene>
    <name evidence="2" type="ORF">ACOC_LOCUS8751</name>
</gene>
<reference evidence="4" key="1">
    <citation type="submission" date="2016-04" db="UniProtKB">
        <authorList>
            <consortium name="WormBaseParasite"/>
        </authorList>
    </citation>
    <scope>IDENTIFICATION</scope>
</reference>
<dbReference type="InterPro" id="IPR019425">
    <property type="entry name" value="7TM_GPCR_serpentine_rcpt_Srt"/>
</dbReference>
<sequence>MEGEQFGDKFDSTYNPPFWYGLVNTVLATSFLTLDILTVVAIRLHENFPKWMSYQIIFFISLCDIAQLTGHVCSGVSLMLEWEMPYLLNIFIGSIMSGAWISSSIYGILLAVHRLFSVVYPLYELRYFTGRSKTTIFSFAHSTIPFFIILKWIGPLRYKFHLELFSWHYDKSFVLGEISSVIDDYSVVPFILCSFVCYSMIFYTIETKGDTRECPAITAVSTP</sequence>
<reference evidence="2 3" key="2">
    <citation type="submission" date="2018-11" db="EMBL/GenBank/DDBJ databases">
        <authorList>
            <consortium name="Pathogen Informatics"/>
        </authorList>
    </citation>
    <scope>NUCLEOTIDE SEQUENCE [LARGE SCALE GENOMIC DNA]</scope>
    <source>
        <strain evidence="2 3">Costa Rica</strain>
    </source>
</reference>